<dbReference type="Proteomes" id="UP000187209">
    <property type="component" value="Unassembled WGS sequence"/>
</dbReference>
<dbReference type="EMBL" id="MPUH01000368">
    <property type="protein sequence ID" value="OMJ81747.1"/>
    <property type="molecule type" value="Genomic_DNA"/>
</dbReference>
<comment type="caution">
    <text evidence="3">The sequence shown here is derived from an EMBL/GenBank/DDBJ whole genome shotgun (WGS) entry which is preliminary data.</text>
</comment>
<feature type="transmembrane region" description="Helical" evidence="2">
    <location>
        <begin position="335"/>
        <end position="354"/>
    </location>
</feature>
<dbReference type="OrthoDB" id="312995at2759"/>
<sequence length="613" mass="71746">MENIADKTKESIRVNQLLFNYKHKTPNFGSLPISMIWTEKFFAFLISFQLYNLIYESFLPIWPISWKLRYSSSYLSLLSLDITVISHVSESIPSSIRLAYSVSWLFIGSSLLLTGILASFFFSCSRSFRCWFLRHYFKAMDFLYIPICLGLIPTAMCRYDDCQITGTQITISLLTIIVCGVFAIGYPVFCIFIIKKHEFVCNDDHEDTLKTKELEQVLGISSEWLYEKMYFFSSFKATWLRIYYKPIRLFFSLGVIIVHAGLYEKHQPKIIILLIMFCAFTGYSIFIPIYRCGSSNILNILLNGSLLGNIFIAYLKLNDKNSQYMKDANLSELIYIINIFSAIVIGVALVIIFITRPKWPTNAEDVKILAASYRYVLNDFRNAQIMISRLQNTNEFMLMFIQPKSITGMIEILYKHYNMLQKENHPLQFTAIEQLDALTHYESLVKTKSLLISPVIIETLPIILDVLKRRGSELIMMSPVKRRILLKITALRIIINGRNTVPFTIGVDIEEYWRFKPKSEEVNDETMITIEVDSGRDVEERYPMSCLRKNESEFFEDSDDERVLETKMNREDRYKCRENSDEKLLQKVKRKKNRERKKNNNYEHQAFISRKMT</sequence>
<feature type="transmembrane region" description="Helical" evidence="2">
    <location>
        <begin position="242"/>
        <end position="263"/>
    </location>
</feature>
<keyword evidence="4" id="KW-1185">Reference proteome</keyword>
<feature type="compositionally biased region" description="Basic residues" evidence="1">
    <location>
        <begin position="589"/>
        <end position="599"/>
    </location>
</feature>
<feature type="region of interest" description="Disordered" evidence="1">
    <location>
        <begin position="589"/>
        <end position="613"/>
    </location>
</feature>
<dbReference type="AlphaFoldDB" id="A0A1R2BYM5"/>
<name>A0A1R2BYM5_9CILI</name>
<evidence type="ECO:0000313" key="4">
    <source>
        <dbReference type="Proteomes" id="UP000187209"/>
    </source>
</evidence>
<feature type="transmembrane region" description="Helical" evidence="2">
    <location>
        <begin position="270"/>
        <end position="290"/>
    </location>
</feature>
<organism evidence="3 4">
    <name type="scientific">Stentor coeruleus</name>
    <dbReference type="NCBI Taxonomy" id="5963"/>
    <lineage>
        <taxon>Eukaryota</taxon>
        <taxon>Sar</taxon>
        <taxon>Alveolata</taxon>
        <taxon>Ciliophora</taxon>
        <taxon>Postciliodesmatophora</taxon>
        <taxon>Heterotrichea</taxon>
        <taxon>Heterotrichida</taxon>
        <taxon>Stentoridae</taxon>
        <taxon>Stentor</taxon>
    </lineage>
</organism>
<feature type="transmembrane region" description="Helical" evidence="2">
    <location>
        <begin position="296"/>
        <end position="315"/>
    </location>
</feature>
<feature type="transmembrane region" description="Helical" evidence="2">
    <location>
        <begin position="171"/>
        <end position="194"/>
    </location>
</feature>
<evidence type="ECO:0000256" key="2">
    <source>
        <dbReference type="SAM" id="Phobius"/>
    </source>
</evidence>
<proteinExistence type="predicted"/>
<feature type="transmembrane region" description="Helical" evidence="2">
    <location>
        <begin position="142"/>
        <end position="159"/>
    </location>
</feature>
<feature type="transmembrane region" description="Helical" evidence="2">
    <location>
        <begin position="41"/>
        <end position="62"/>
    </location>
</feature>
<reference evidence="3 4" key="1">
    <citation type="submission" date="2016-11" db="EMBL/GenBank/DDBJ databases">
        <title>The macronuclear genome of Stentor coeruleus: a giant cell with tiny introns.</title>
        <authorList>
            <person name="Slabodnick M."/>
            <person name="Ruby J.G."/>
            <person name="Reiff S.B."/>
            <person name="Swart E.C."/>
            <person name="Gosai S."/>
            <person name="Prabakaran S."/>
            <person name="Witkowska E."/>
            <person name="Larue G.E."/>
            <person name="Fisher S."/>
            <person name="Freeman R.M."/>
            <person name="Gunawardena J."/>
            <person name="Chu W."/>
            <person name="Stover N.A."/>
            <person name="Gregory B.D."/>
            <person name="Nowacki M."/>
            <person name="Derisi J."/>
            <person name="Roy S.W."/>
            <person name="Marshall W.F."/>
            <person name="Sood P."/>
        </authorList>
    </citation>
    <scope>NUCLEOTIDE SEQUENCE [LARGE SCALE GENOMIC DNA]</scope>
    <source>
        <strain evidence="3">WM001</strain>
    </source>
</reference>
<accession>A0A1R2BYM5</accession>
<keyword evidence="2" id="KW-0472">Membrane</keyword>
<keyword evidence="2" id="KW-0812">Transmembrane</keyword>
<protein>
    <submittedName>
        <fullName evidence="3">Uncharacterized protein</fullName>
    </submittedName>
</protein>
<evidence type="ECO:0000256" key="1">
    <source>
        <dbReference type="SAM" id="MobiDB-lite"/>
    </source>
</evidence>
<evidence type="ECO:0000313" key="3">
    <source>
        <dbReference type="EMBL" id="OMJ81747.1"/>
    </source>
</evidence>
<gene>
    <name evidence="3" type="ORF">SteCoe_17742</name>
</gene>
<feature type="transmembrane region" description="Helical" evidence="2">
    <location>
        <begin position="98"/>
        <end position="122"/>
    </location>
</feature>
<keyword evidence="2" id="KW-1133">Transmembrane helix</keyword>